<accession>A0A4D4JGD2</accession>
<sequence length="164" mass="16597">MNCHVDHVRPITELYTICMAAGWSATLAIAAMVGGLFPIIGACGDSAQRDSVPPPATAPSVSAAGQPGAQPQGSLRGQVVRPPGRDPRSGIVAANVPVSGDPIVVRDGAGDTVASAVTGQDGSFQVRLAPGGYLVVESICKVSRQVSIRRGAISSVTLTIPNVC</sequence>
<evidence type="ECO:0008006" key="5">
    <source>
        <dbReference type="Google" id="ProtNLM"/>
    </source>
</evidence>
<feature type="region of interest" description="Disordered" evidence="1">
    <location>
        <begin position="48"/>
        <end position="90"/>
    </location>
</feature>
<evidence type="ECO:0000313" key="4">
    <source>
        <dbReference type="Proteomes" id="UP000298860"/>
    </source>
</evidence>
<protein>
    <recommendedName>
        <fullName evidence="5">Carboxypeptidase regulatory-like domain-containing protein</fullName>
    </recommendedName>
</protein>
<keyword evidence="4" id="KW-1185">Reference proteome</keyword>
<dbReference type="SUPFAM" id="SSF49478">
    <property type="entry name" value="Cna protein B-type domain"/>
    <property type="match status" value="1"/>
</dbReference>
<dbReference type="Proteomes" id="UP000298860">
    <property type="component" value="Unassembled WGS sequence"/>
</dbReference>
<comment type="caution">
    <text evidence="3">The sequence shown here is derived from an EMBL/GenBank/DDBJ whole genome shotgun (WGS) entry which is preliminary data.</text>
</comment>
<name>A0A4D4JGD2_9PSEU</name>
<evidence type="ECO:0000313" key="3">
    <source>
        <dbReference type="EMBL" id="GDY33379.1"/>
    </source>
</evidence>
<keyword evidence="2" id="KW-1133">Transmembrane helix</keyword>
<evidence type="ECO:0000256" key="2">
    <source>
        <dbReference type="SAM" id="Phobius"/>
    </source>
</evidence>
<proteinExistence type="predicted"/>
<keyword evidence="2" id="KW-0812">Transmembrane</keyword>
<keyword evidence="2" id="KW-0472">Membrane</keyword>
<gene>
    <name evidence="3" type="ORF">GTS_50120</name>
</gene>
<organism evidence="3 4">
    <name type="scientific">Gandjariella thermophila</name>
    <dbReference type="NCBI Taxonomy" id="1931992"/>
    <lineage>
        <taxon>Bacteria</taxon>
        <taxon>Bacillati</taxon>
        <taxon>Actinomycetota</taxon>
        <taxon>Actinomycetes</taxon>
        <taxon>Pseudonocardiales</taxon>
        <taxon>Pseudonocardiaceae</taxon>
        <taxon>Gandjariella</taxon>
    </lineage>
</organism>
<dbReference type="AlphaFoldDB" id="A0A4D4JGD2"/>
<evidence type="ECO:0000256" key="1">
    <source>
        <dbReference type="SAM" id="MobiDB-lite"/>
    </source>
</evidence>
<reference evidence="4" key="1">
    <citation type="submission" date="2019-04" db="EMBL/GenBank/DDBJ databases">
        <title>Draft genome sequence of Pseudonocardiaceae bacterium SL3-2-4.</title>
        <authorList>
            <person name="Ningsih F."/>
            <person name="Yokota A."/>
            <person name="Sakai Y."/>
            <person name="Nanatani K."/>
            <person name="Yabe S."/>
            <person name="Oetari A."/>
            <person name="Sjamsuridzal W."/>
        </authorList>
    </citation>
    <scope>NUCLEOTIDE SEQUENCE [LARGE SCALE GENOMIC DNA]</scope>
    <source>
        <strain evidence="4">SL3-2-4</strain>
    </source>
</reference>
<feature type="transmembrane region" description="Helical" evidence="2">
    <location>
        <begin position="14"/>
        <end position="40"/>
    </location>
</feature>
<dbReference type="EMBL" id="BJFL01000041">
    <property type="protein sequence ID" value="GDY33379.1"/>
    <property type="molecule type" value="Genomic_DNA"/>
</dbReference>